<evidence type="ECO:0000256" key="12">
    <source>
        <dbReference type="PIRSR" id="PIRSR000098-2"/>
    </source>
</evidence>
<evidence type="ECO:0000256" key="10">
    <source>
        <dbReference type="ARBA" id="ARBA00023167"/>
    </source>
</evidence>
<dbReference type="STRING" id="1031564.CINS_1358"/>
<evidence type="ECO:0000256" key="5">
    <source>
        <dbReference type="ARBA" id="ARBA00013376"/>
    </source>
</evidence>
<dbReference type="Gene3D" id="3.40.50.720">
    <property type="entry name" value="NAD(P)-binding Rossmann-like Domain"/>
    <property type="match status" value="1"/>
</dbReference>
<dbReference type="InterPro" id="IPR001342">
    <property type="entry name" value="HDH_cat"/>
</dbReference>
<dbReference type="PANTHER" id="PTHR43331:SF1">
    <property type="entry name" value="HOMOSERINE DEHYDROGENASE"/>
    <property type="match status" value="1"/>
</dbReference>
<keyword evidence="10 13" id="KW-0486">Methionine biosynthesis</keyword>
<dbReference type="RefSeq" id="WP_039650974.1">
    <property type="nucleotide sequence ID" value="NZ_CP007770.1"/>
</dbReference>
<dbReference type="KEGG" id="cis:CINS_1358"/>
<gene>
    <name evidence="16" type="primary">hom</name>
    <name evidence="16" type="ORF">CINS_1358</name>
</gene>
<dbReference type="NCBIfam" id="NF004976">
    <property type="entry name" value="PRK06349.1"/>
    <property type="match status" value="1"/>
</dbReference>
<dbReference type="HOGENOM" id="CLU_009116_1_0_7"/>
<dbReference type="Gene3D" id="3.30.360.10">
    <property type="entry name" value="Dihydrodipicolinate Reductase, domain 2"/>
    <property type="match status" value="1"/>
</dbReference>
<evidence type="ECO:0000256" key="4">
    <source>
        <dbReference type="ARBA" id="ARBA00013213"/>
    </source>
</evidence>
<feature type="binding site" evidence="12">
    <location>
        <position position="180"/>
    </location>
    <ligand>
        <name>L-homoserine</name>
        <dbReference type="ChEBI" id="CHEBI:57476"/>
    </ligand>
</feature>
<evidence type="ECO:0000256" key="8">
    <source>
        <dbReference type="ARBA" id="ARBA00022857"/>
    </source>
</evidence>
<dbReference type="InterPro" id="IPR002912">
    <property type="entry name" value="ACT_dom"/>
</dbReference>
<dbReference type="InterPro" id="IPR016204">
    <property type="entry name" value="HDH"/>
</dbReference>
<dbReference type="GeneID" id="74432139"/>
<comment type="pathway">
    <text evidence="1 13">Amino-acid biosynthesis; L-threonine biosynthesis; L-threonine from L-aspartate: step 3/5.</text>
</comment>
<dbReference type="PANTHER" id="PTHR43331">
    <property type="entry name" value="HOMOSERINE DEHYDROGENASE"/>
    <property type="match status" value="1"/>
</dbReference>
<name>A0A0A8H5V8_9BACT</name>
<dbReference type="SUPFAM" id="SSF51735">
    <property type="entry name" value="NAD(P)-binding Rossmann-fold domains"/>
    <property type="match status" value="1"/>
</dbReference>
<protein>
    <recommendedName>
        <fullName evidence="5 13">Homoserine dehydrogenase</fullName>
        <ecNumber evidence="4 13">1.1.1.3</ecNumber>
    </recommendedName>
</protein>
<evidence type="ECO:0000256" key="9">
    <source>
        <dbReference type="ARBA" id="ARBA00023002"/>
    </source>
</evidence>
<evidence type="ECO:0000256" key="3">
    <source>
        <dbReference type="ARBA" id="ARBA00006753"/>
    </source>
</evidence>
<dbReference type="GO" id="GO:0009088">
    <property type="term" value="P:threonine biosynthetic process"/>
    <property type="evidence" value="ECO:0007669"/>
    <property type="project" value="UniProtKB-UniPathway"/>
</dbReference>
<dbReference type="EMBL" id="CP007770">
    <property type="protein sequence ID" value="AJC88314.1"/>
    <property type="molecule type" value="Genomic_DNA"/>
</dbReference>
<evidence type="ECO:0000259" key="15">
    <source>
        <dbReference type="PROSITE" id="PS51671"/>
    </source>
</evidence>
<dbReference type="Pfam" id="PF01842">
    <property type="entry name" value="ACT"/>
    <property type="match status" value="1"/>
</dbReference>
<dbReference type="InterPro" id="IPR045865">
    <property type="entry name" value="ACT-like_dom_sf"/>
</dbReference>
<dbReference type="UniPathway" id="UPA00050">
    <property type="reaction ID" value="UER00063"/>
</dbReference>
<dbReference type="FunFam" id="3.30.360.10:FF:000005">
    <property type="entry name" value="Homoserine dehydrogenase"/>
    <property type="match status" value="1"/>
</dbReference>
<dbReference type="AlphaFoldDB" id="A0A0A8H5V8"/>
<evidence type="ECO:0000313" key="17">
    <source>
        <dbReference type="Proteomes" id="UP000031163"/>
    </source>
</evidence>
<keyword evidence="8 12" id="KW-0521">NADP</keyword>
<reference evidence="16 17" key="1">
    <citation type="journal article" date="2014" name="Genome Biol. Evol.">
        <title>Comparative Genomics of the Campylobacter lari Group.</title>
        <authorList>
            <person name="Miller W.G."/>
            <person name="Yee E."/>
            <person name="Chapman M.H."/>
            <person name="Smith T.P."/>
            <person name="Bono J.L."/>
            <person name="Huynh S."/>
            <person name="Parker C.T."/>
            <person name="Vandamme P."/>
            <person name="Luong K."/>
            <person name="Korlach J."/>
        </authorList>
    </citation>
    <scope>NUCLEOTIDE SEQUENCE [LARGE SCALE GENOMIC DNA]</scope>
    <source>
        <strain evidence="16 17">NCTC 12927</strain>
    </source>
</reference>
<dbReference type="Pfam" id="PF00742">
    <property type="entry name" value="Homoserine_dh"/>
    <property type="match status" value="1"/>
</dbReference>
<evidence type="ECO:0000256" key="14">
    <source>
        <dbReference type="RuleBase" id="RU004171"/>
    </source>
</evidence>
<dbReference type="PIRSF" id="PIRSF000098">
    <property type="entry name" value="Homoser_dehydrog"/>
    <property type="match status" value="1"/>
</dbReference>
<evidence type="ECO:0000256" key="13">
    <source>
        <dbReference type="RuleBase" id="RU000579"/>
    </source>
</evidence>
<dbReference type="SUPFAM" id="SSF55347">
    <property type="entry name" value="Glyceraldehyde-3-phosphate dehydrogenase-like, C-terminal domain"/>
    <property type="match status" value="1"/>
</dbReference>
<organism evidence="16 17">
    <name type="scientific">Campylobacter insulaenigrae NCTC 12927</name>
    <dbReference type="NCBI Taxonomy" id="1031564"/>
    <lineage>
        <taxon>Bacteria</taxon>
        <taxon>Pseudomonadati</taxon>
        <taxon>Campylobacterota</taxon>
        <taxon>Epsilonproteobacteria</taxon>
        <taxon>Campylobacterales</taxon>
        <taxon>Campylobacteraceae</taxon>
        <taxon>Campylobacter</taxon>
    </lineage>
</organism>
<keyword evidence="7 13" id="KW-0791">Threonine biosynthesis</keyword>
<evidence type="ECO:0000256" key="2">
    <source>
        <dbReference type="ARBA" id="ARBA00005062"/>
    </source>
</evidence>
<dbReference type="PROSITE" id="PS01042">
    <property type="entry name" value="HOMOSER_DHGENASE"/>
    <property type="match status" value="1"/>
</dbReference>
<dbReference type="GO" id="GO:0050661">
    <property type="term" value="F:NADP binding"/>
    <property type="evidence" value="ECO:0007669"/>
    <property type="project" value="InterPro"/>
</dbReference>
<dbReference type="InterPro" id="IPR005106">
    <property type="entry name" value="Asp/hSer_DH_NAD-bd"/>
</dbReference>
<feature type="binding site" evidence="12">
    <location>
        <position position="97"/>
    </location>
    <ligand>
        <name>NADPH</name>
        <dbReference type="ChEBI" id="CHEBI:57783"/>
    </ligand>
</feature>
<evidence type="ECO:0000256" key="7">
    <source>
        <dbReference type="ARBA" id="ARBA00022697"/>
    </source>
</evidence>
<dbReference type="GO" id="GO:0009086">
    <property type="term" value="P:methionine biosynthetic process"/>
    <property type="evidence" value="ECO:0007669"/>
    <property type="project" value="UniProtKB-KW"/>
</dbReference>
<dbReference type="InterPro" id="IPR036291">
    <property type="entry name" value="NAD(P)-bd_dom_sf"/>
</dbReference>
<comment type="pathway">
    <text evidence="2 13">Amino-acid biosynthesis; L-methionine biosynthesis via de novo pathway; L-homoserine from L-aspartate: step 3/3.</text>
</comment>
<dbReference type="Pfam" id="PF03447">
    <property type="entry name" value="NAD_binding_3"/>
    <property type="match status" value="1"/>
</dbReference>
<evidence type="ECO:0000256" key="6">
    <source>
        <dbReference type="ARBA" id="ARBA00022605"/>
    </source>
</evidence>
<dbReference type="UniPathway" id="UPA00051">
    <property type="reaction ID" value="UER00465"/>
</dbReference>
<dbReference type="Proteomes" id="UP000031163">
    <property type="component" value="Chromosome"/>
</dbReference>
<dbReference type="EC" id="1.1.1.3" evidence="4 13"/>
<evidence type="ECO:0000256" key="1">
    <source>
        <dbReference type="ARBA" id="ARBA00005056"/>
    </source>
</evidence>
<proteinExistence type="inferred from homology"/>
<comment type="similarity">
    <text evidence="3 14">Belongs to the homoserine dehydrogenase family.</text>
</comment>
<dbReference type="Gene3D" id="3.30.70.260">
    <property type="match status" value="1"/>
</dbReference>
<evidence type="ECO:0000313" key="16">
    <source>
        <dbReference type="EMBL" id="AJC88314.1"/>
    </source>
</evidence>
<feature type="domain" description="ACT" evidence="15">
    <location>
        <begin position="338"/>
        <end position="417"/>
    </location>
</feature>
<dbReference type="PROSITE" id="PS51671">
    <property type="entry name" value="ACT"/>
    <property type="match status" value="1"/>
</dbReference>
<dbReference type="InterPro" id="IPR019811">
    <property type="entry name" value="HDH_CS"/>
</dbReference>
<dbReference type="SUPFAM" id="SSF55021">
    <property type="entry name" value="ACT-like"/>
    <property type="match status" value="1"/>
</dbReference>
<evidence type="ECO:0000256" key="11">
    <source>
        <dbReference type="PIRSR" id="PIRSR000098-1"/>
    </source>
</evidence>
<keyword evidence="6 13" id="KW-0028">Amino-acid biosynthesis</keyword>
<sequence length="417" mass="46382">MKIAILGYGTVGSAVAKTLLDNQELIKARCDEEIIPVISLARTQKNDALIPIVNDVDTILNRDDIDVFVELMGGVEFPFEVISKILKKKKAVVTANKALLAYYGCELEKLAKNSAFGYEASVAGGIPIIKILKEGLSANNILSIKGILNGTSNYILSKMALERLSFHEALKKAQDLGYAEADPTFDIEGFDAAYKLLILANIAYGLKAKPEEILIEGISKIGKEDIYFAKEFDYVIKHLGIAKIQNKKIELRVHPVLINKNKMLAKVDGVMNAISIFGDILGESLYYGAGAGGMATASAVVADLIDIARKEKSSAMFGYLNSTSYQLLDKEKINTQYYLRLKVLDKIGVLSKITQLMSDHQISIDIFLQKPKKENDDCSIVFFITHKTYENNIQFLIEKLKKQDFIQDEIFMMRIED</sequence>
<feature type="active site" description="Proton donor" evidence="11">
    <location>
        <position position="195"/>
    </location>
</feature>
<comment type="catalytic activity">
    <reaction evidence="13">
        <text>L-homoserine + NADP(+) = L-aspartate 4-semialdehyde + NADPH + H(+)</text>
        <dbReference type="Rhea" id="RHEA:15761"/>
        <dbReference type="ChEBI" id="CHEBI:15378"/>
        <dbReference type="ChEBI" id="CHEBI:57476"/>
        <dbReference type="ChEBI" id="CHEBI:57783"/>
        <dbReference type="ChEBI" id="CHEBI:58349"/>
        <dbReference type="ChEBI" id="CHEBI:537519"/>
        <dbReference type="EC" id="1.1.1.3"/>
    </reaction>
</comment>
<dbReference type="CDD" id="cd04881">
    <property type="entry name" value="ACT_HSDH-Hom"/>
    <property type="match status" value="1"/>
</dbReference>
<accession>A0A0A8H5V8</accession>
<dbReference type="GO" id="GO:0004412">
    <property type="term" value="F:homoserine dehydrogenase activity"/>
    <property type="evidence" value="ECO:0007669"/>
    <property type="project" value="UniProtKB-EC"/>
</dbReference>
<keyword evidence="9 13" id="KW-0560">Oxidoreductase</keyword>
<feature type="binding site" evidence="12">
    <location>
        <begin position="6"/>
        <end position="13"/>
    </location>
    <ligand>
        <name>NADP(+)</name>
        <dbReference type="ChEBI" id="CHEBI:58349"/>
    </ligand>
</feature>